<evidence type="ECO:0000256" key="4">
    <source>
        <dbReference type="ARBA" id="ARBA00022705"/>
    </source>
</evidence>
<evidence type="ECO:0000313" key="10">
    <source>
        <dbReference type="Proteomes" id="UP000238479"/>
    </source>
</evidence>
<dbReference type="InterPro" id="IPR038749">
    <property type="entry name" value="Sld5_GINS_A"/>
</dbReference>
<dbReference type="CDD" id="cd21692">
    <property type="entry name" value="GINS_B_Sld5"/>
    <property type="match status" value="1"/>
</dbReference>
<evidence type="ECO:0000256" key="2">
    <source>
        <dbReference type="ARBA" id="ARBA00008187"/>
    </source>
</evidence>
<evidence type="ECO:0000259" key="7">
    <source>
        <dbReference type="Pfam" id="PF05916"/>
    </source>
</evidence>
<dbReference type="GO" id="GO:0006261">
    <property type="term" value="P:DNA-templated DNA replication"/>
    <property type="evidence" value="ECO:0007669"/>
    <property type="project" value="InterPro"/>
</dbReference>
<sequence length="232" mass="27128">MDARDGDGSTEEYETLIQTTDVELLKRAWRQEKAAPEILKFETDLIARLTGQIELVEENVEQDAQSGIDPLTVSLYQMDLDRSQFLLRSYLRIRLQKIEKYIFHILATAELYNRLSKQEKAFAKTCLVDLEKHLEESVLSKLPSNYQSIFKQSMISEENDMVAKPQLDTFVVCKTNYYLGHIQLEDNEDGPSDDRANQRPLEEPFEMEPDVLYFVRYKAIKRFVEEGRIDLF</sequence>
<dbReference type="InterPro" id="IPR021151">
    <property type="entry name" value="GINS_A"/>
</dbReference>
<dbReference type="CDD" id="cd11711">
    <property type="entry name" value="GINS_A_Sld5"/>
    <property type="match status" value="1"/>
</dbReference>
<dbReference type="GO" id="GO:0000727">
    <property type="term" value="P:double-strand break repair via break-induced replication"/>
    <property type="evidence" value="ECO:0007669"/>
    <property type="project" value="TreeGrafter"/>
</dbReference>
<dbReference type="InterPro" id="IPR036224">
    <property type="entry name" value="GINS_bundle-like_dom_sf"/>
</dbReference>
<dbReference type="OMA" id="ILETAWI"/>
<gene>
    <name evidence="9" type="ORF">RchiOBHm_Chr4g0425721</name>
</gene>
<dbReference type="SUPFAM" id="SSF160059">
    <property type="entry name" value="PriA/YqbF domain"/>
    <property type="match status" value="1"/>
</dbReference>
<keyword evidence="10" id="KW-1185">Reference proteome</keyword>
<dbReference type="AlphaFoldDB" id="A0A2P6QZ68"/>
<keyword evidence="5 6" id="KW-0539">Nucleus</keyword>
<keyword evidence="4 6" id="KW-0235">DNA replication</keyword>
<evidence type="ECO:0000256" key="6">
    <source>
        <dbReference type="PIRNR" id="PIRNR007764"/>
    </source>
</evidence>
<evidence type="ECO:0000259" key="8">
    <source>
        <dbReference type="Pfam" id="PF16922"/>
    </source>
</evidence>
<name>A0A2P6QZ68_ROSCH</name>
<dbReference type="PIRSF" id="PIRSF007764">
    <property type="entry name" value="Sld5"/>
    <property type="match status" value="1"/>
</dbReference>
<accession>A0A2P6QZ68</accession>
<dbReference type="Proteomes" id="UP000238479">
    <property type="component" value="Chromosome 4"/>
</dbReference>
<comment type="function">
    <text evidence="6">The GINS complex plays an essential role in the initiation of DNA replication.</text>
</comment>
<dbReference type="OrthoDB" id="338231at2759"/>
<dbReference type="PANTHER" id="PTHR21206:SF0">
    <property type="entry name" value="DNA REPLICATION COMPLEX GINS PROTEIN SLD5"/>
    <property type="match status" value="1"/>
</dbReference>
<dbReference type="PANTHER" id="PTHR21206">
    <property type="entry name" value="SLD5 PROTEIN"/>
    <property type="match status" value="1"/>
</dbReference>
<evidence type="ECO:0000313" key="9">
    <source>
        <dbReference type="EMBL" id="PRQ39484.1"/>
    </source>
</evidence>
<evidence type="ECO:0000256" key="5">
    <source>
        <dbReference type="ARBA" id="ARBA00023242"/>
    </source>
</evidence>
<comment type="similarity">
    <text evidence="2 6">Belongs to the GINS4/SLD5 family.</text>
</comment>
<dbReference type="SUPFAM" id="SSF158573">
    <property type="entry name" value="GINS helical bundle-like"/>
    <property type="match status" value="1"/>
</dbReference>
<comment type="caution">
    <text evidence="9">The sequence shown here is derived from an EMBL/GenBank/DDBJ whole genome shotgun (WGS) entry which is preliminary data.</text>
</comment>
<dbReference type="Gene3D" id="1.20.58.1030">
    <property type="match status" value="1"/>
</dbReference>
<proteinExistence type="inferred from homology"/>
<dbReference type="EMBL" id="PDCK01000042">
    <property type="protein sequence ID" value="PRQ39484.1"/>
    <property type="molecule type" value="Genomic_DNA"/>
</dbReference>
<evidence type="ECO:0000256" key="3">
    <source>
        <dbReference type="ARBA" id="ARBA00014804"/>
    </source>
</evidence>
<dbReference type="FunFam" id="1.20.58.1030:FF:000005">
    <property type="entry name" value="DNA replication complex GINS protein SLD5"/>
    <property type="match status" value="1"/>
</dbReference>
<dbReference type="GO" id="GO:0000811">
    <property type="term" value="C:GINS complex"/>
    <property type="evidence" value="ECO:0007669"/>
    <property type="project" value="UniProtKB-UniRule"/>
</dbReference>
<protein>
    <recommendedName>
        <fullName evidence="3 6">DNA replication complex GINS protein SLD5</fullName>
    </recommendedName>
</protein>
<organism evidence="9 10">
    <name type="scientific">Rosa chinensis</name>
    <name type="common">China rose</name>
    <dbReference type="NCBI Taxonomy" id="74649"/>
    <lineage>
        <taxon>Eukaryota</taxon>
        <taxon>Viridiplantae</taxon>
        <taxon>Streptophyta</taxon>
        <taxon>Embryophyta</taxon>
        <taxon>Tracheophyta</taxon>
        <taxon>Spermatophyta</taxon>
        <taxon>Magnoliopsida</taxon>
        <taxon>eudicotyledons</taxon>
        <taxon>Gunneridae</taxon>
        <taxon>Pentapetalae</taxon>
        <taxon>rosids</taxon>
        <taxon>fabids</taxon>
        <taxon>Rosales</taxon>
        <taxon>Rosaceae</taxon>
        <taxon>Rosoideae</taxon>
        <taxon>Rosoideae incertae sedis</taxon>
        <taxon>Rosa</taxon>
    </lineage>
</organism>
<dbReference type="InterPro" id="IPR008591">
    <property type="entry name" value="GINS_Sld5"/>
</dbReference>
<evidence type="ECO:0000256" key="1">
    <source>
        <dbReference type="ARBA" id="ARBA00004123"/>
    </source>
</evidence>
<reference evidence="9 10" key="1">
    <citation type="journal article" date="2018" name="Nat. Genet.">
        <title>The Rosa genome provides new insights in the design of modern roses.</title>
        <authorList>
            <person name="Bendahmane M."/>
        </authorList>
    </citation>
    <scope>NUCLEOTIDE SEQUENCE [LARGE SCALE GENOMIC DNA]</scope>
    <source>
        <strain evidence="10">cv. Old Blush</strain>
    </source>
</reference>
<dbReference type="Pfam" id="PF16922">
    <property type="entry name" value="SLD5_C"/>
    <property type="match status" value="1"/>
</dbReference>
<dbReference type="STRING" id="74649.A0A2P6QZ68"/>
<dbReference type="InterPro" id="IPR031633">
    <property type="entry name" value="SLD5_C"/>
</dbReference>
<feature type="domain" description="GINS subunit" evidence="7">
    <location>
        <begin position="71"/>
        <end position="136"/>
    </location>
</feature>
<feature type="domain" description="DNA replication complex GINS protein SLD5 C-terminal" evidence="8">
    <location>
        <begin position="165"/>
        <end position="231"/>
    </location>
</feature>
<dbReference type="Pfam" id="PF05916">
    <property type="entry name" value="Sld5"/>
    <property type="match status" value="1"/>
</dbReference>
<comment type="subcellular location">
    <subcellularLocation>
        <location evidence="1 6">Nucleus</location>
    </subcellularLocation>
</comment>
<dbReference type="Gramene" id="PRQ39484">
    <property type="protein sequence ID" value="PRQ39484"/>
    <property type="gene ID" value="RchiOBHm_Chr4g0425721"/>
</dbReference>